<dbReference type="EMBL" id="CP003326">
    <property type="protein sequence ID" value="AFS77100.1"/>
    <property type="molecule type" value="Genomic_DNA"/>
</dbReference>
<dbReference type="InterPro" id="IPR024523">
    <property type="entry name" value="DUF3793"/>
</dbReference>
<protein>
    <recommendedName>
        <fullName evidence="3">DUF3793 domain-containing protein</fullName>
    </recommendedName>
</protein>
<gene>
    <name evidence="1" type="ordered locus">Curi_c00180</name>
</gene>
<dbReference type="HOGENOM" id="CLU_080981_1_0_9"/>
<proteinExistence type="predicted"/>
<dbReference type="OrthoDB" id="5393676at2"/>
<evidence type="ECO:0008006" key="3">
    <source>
        <dbReference type="Google" id="ProtNLM"/>
    </source>
</evidence>
<dbReference type="Proteomes" id="UP000006094">
    <property type="component" value="Chromosome"/>
</dbReference>
<evidence type="ECO:0000313" key="2">
    <source>
        <dbReference type="Proteomes" id="UP000006094"/>
    </source>
</evidence>
<keyword evidence="2" id="KW-1185">Reference proteome</keyword>
<accession>K0AWJ1</accession>
<evidence type="ECO:0000313" key="1">
    <source>
        <dbReference type="EMBL" id="AFS77100.1"/>
    </source>
</evidence>
<dbReference type="Pfam" id="PF12672">
    <property type="entry name" value="DUF3793"/>
    <property type="match status" value="1"/>
</dbReference>
<sequence>MSIEKMKVDFFRKINCASDLEYMRCFITYMISPVITGIKPSSTVSLNNNIRNMYNTWKIYGEDLLNEFGLDSIKLKESSETAIILIYNRKLLEDHLLIDKNRSFLCKLGYGENLNIDHCLNCLKDKFADVEFPDESGIFLGIPIEDVLGFMSNKDCLFCGYWKVYDNYDRAQKVFRLYDNSKRAIISSVLRNKELNLVHKNINHIYRSELYTVVNS</sequence>
<name>K0AWJ1_GOTA9</name>
<dbReference type="RefSeq" id="WP_014966237.1">
    <property type="nucleotide sequence ID" value="NC_018664.1"/>
</dbReference>
<dbReference type="AlphaFoldDB" id="K0AWJ1"/>
<dbReference type="eggNOG" id="ENOG5032SGE">
    <property type="taxonomic scope" value="Bacteria"/>
</dbReference>
<organism evidence="1 2">
    <name type="scientific">Gottschalkia acidurici (strain ATCC 7906 / DSM 604 / BCRC 14475 / CIP 104303 / KCTC 5404 / NCIMB 10678 / 9a)</name>
    <name type="common">Clostridium acidurici</name>
    <dbReference type="NCBI Taxonomy" id="1128398"/>
    <lineage>
        <taxon>Bacteria</taxon>
        <taxon>Bacillati</taxon>
        <taxon>Bacillota</taxon>
        <taxon>Tissierellia</taxon>
        <taxon>Tissierellales</taxon>
        <taxon>Gottschalkiaceae</taxon>
        <taxon>Gottschalkia</taxon>
    </lineage>
</organism>
<dbReference type="PATRIC" id="fig|1128398.3.peg.15"/>
<dbReference type="STRING" id="1128398.Curi_c00180"/>
<dbReference type="KEGG" id="cad:Curi_c00180"/>
<reference evidence="1 2" key="1">
    <citation type="journal article" date="2012" name="PLoS ONE">
        <title>The purine-utilizing bacterium Clostridium acidurici 9a: a genome-guided metabolic reconsideration.</title>
        <authorList>
            <person name="Hartwich K."/>
            <person name="Poehlein A."/>
            <person name="Daniel R."/>
        </authorList>
    </citation>
    <scope>NUCLEOTIDE SEQUENCE [LARGE SCALE GENOMIC DNA]</scope>
    <source>
        <strain evidence="2">ATCC 7906 / DSM 604 / BCRC 14475 / CIP 104303 / KCTC 5404 / NCIMB 10678 / 9a</strain>
    </source>
</reference>